<evidence type="ECO:0000313" key="2">
    <source>
        <dbReference type="Proteomes" id="UP000006045"/>
    </source>
</evidence>
<evidence type="ECO:0000313" key="1">
    <source>
        <dbReference type="EMBL" id="EJZ56996.1"/>
    </source>
</evidence>
<dbReference type="Proteomes" id="UP000006045">
    <property type="component" value="Chromosome"/>
</dbReference>
<dbReference type="RefSeq" id="WP_003222505.1">
    <property type="nucleotide sequence ID" value="NZ_CM001561.1"/>
</dbReference>
<name>A0A7U9CKJ5_PSEFL</name>
<gene>
    <name evidence="1" type="ORF">I1A_001309</name>
</gene>
<dbReference type="EMBL" id="CM001561">
    <property type="protein sequence ID" value="EJZ56996.1"/>
    <property type="molecule type" value="Genomic_DNA"/>
</dbReference>
<accession>A0A7U9CKJ5</accession>
<proteinExistence type="predicted"/>
<dbReference type="Pfam" id="PF12306">
    <property type="entry name" value="PixA"/>
    <property type="match status" value="1"/>
</dbReference>
<dbReference type="AlphaFoldDB" id="A0A7U9CKJ5"/>
<protein>
    <submittedName>
        <fullName evidence="1">Inclusion body protein</fullName>
    </submittedName>
</protein>
<dbReference type="OrthoDB" id="6867337at2"/>
<organism evidence="1 2">
    <name type="scientific">Pseudomonas fluorescens R124</name>
    <dbReference type="NCBI Taxonomy" id="743713"/>
    <lineage>
        <taxon>Bacteria</taxon>
        <taxon>Pseudomonadati</taxon>
        <taxon>Pseudomonadota</taxon>
        <taxon>Gammaproteobacteria</taxon>
        <taxon>Pseudomonadales</taxon>
        <taxon>Pseudomonadaceae</taxon>
        <taxon>Pseudomonas</taxon>
    </lineage>
</organism>
<dbReference type="InterPro" id="IPR038712">
    <property type="entry name" value="PixA-like_sf"/>
</dbReference>
<dbReference type="Gene3D" id="2.60.40.3910">
    <property type="entry name" value="Inclusion body protein"/>
    <property type="match status" value="1"/>
</dbReference>
<dbReference type="InterPro" id="IPR021087">
    <property type="entry name" value="Uncharacterised_PixA/AidA"/>
</dbReference>
<reference evidence="1 2" key="1">
    <citation type="submission" date="2012-08" db="EMBL/GenBank/DDBJ databases">
        <title>The genome of cave-isolated P. fluorescens strain R124 demonstrates phenotypic adaptation to the mineral environment.</title>
        <authorList>
            <person name="Barton M.D."/>
            <person name="Petronio M."/>
            <person name="Giarrizzo J.G."/>
            <person name="Bowling B.V."/>
            <person name="Barton H.A."/>
        </authorList>
    </citation>
    <scope>NUCLEOTIDE SEQUENCE [LARGE SCALE GENOMIC DNA]</scope>
    <source>
        <strain evidence="1 2">R124</strain>
    </source>
</reference>
<sequence length="179" mass="19257">MTSEPITSPSSTVDSAQNVLLIVDAESLLAHYPTPSQDPANPTDIADGFIFFATGNNSKEIVTNDSATKVLVVMDRDVHFRVRSVSLIAEHSVVACRMTVDDSGVLTVPKLEIHTGLTVPAPNPETPTVPGSRKADDHFWACTPKTPGTVQCGLTFMLVNQQCEVAGYFQWQVGVELTS</sequence>